<dbReference type="Gene3D" id="3.20.20.80">
    <property type="entry name" value="Glycosidases"/>
    <property type="match status" value="1"/>
</dbReference>
<keyword evidence="4" id="KW-1185">Reference proteome</keyword>
<dbReference type="InterPro" id="IPR013783">
    <property type="entry name" value="Ig-like_fold"/>
</dbReference>
<dbReference type="RefSeq" id="WP_264489446.1">
    <property type="nucleotide sequence ID" value="NZ_JAPDDT010000013.1"/>
</dbReference>
<name>A0ABT3GP87_9BACT</name>
<evidence type="ECO:0000259" key="1">
    <source>
        <dbReference type="Pfam" id="PF13204"/>
    </source>
</evidence>
<dbReference type="Gene3D" id="2.60.40.10">
    <property type="entry name" value="Immunoglobulins"/>
    <property type="match status" value="1"/>
</dbReference>
<dbReference type="InterPro" id="IPR017853">
    <property type="entry name" value="GH"/>
</dbReference>
<evidence type="ECO:0000313" key="4">
    <source>
        <dbReference type="Proteomes" id="UP001320876"/>
    </source>
</evidence>
<dbReference type="SUPFAM" id="SSF51445">
    <property type="entry name" value="(Trans)glycosidases"/>
    <property type="match status" value="1"/>
</dbReference>
<feature type="domain" description="Apiosidase-like catalytic" evidence="1">
    <location>
        <begin position="126"/>
        <end position="387"/>
    </location>
</feature>
<sequence length="510" mass="58499">MKRNLPLAWSLTAFLPFLSPLPAEQPKSVERWDVLELTLSGPSSGNPFVEVQLSARFTKGEETITVPGFYDGGGVYRVRFSPPDPGRWTYTTRSNQAELSGKDGSFEATAATGDNHGPVRIRETFHLAYADGTPFFQVGTTCYAWTHQTDELQKQTLETLATEPFNKLRMCVFPKSYRHNANDPTTFPFARAADGKAFDFERFDPANWRHLEQRIGDLRKLGIEADLILFHPYDRWGFAEMDSEADDRYLRYAIARLSAYRNVWWSAANEYDFMIPPLRDGQRGNKRMEDWDRILSILEKEDPHHRLRGIHHASKLYDHSKPWVTHVSVQHRDPSQILKWRERFQKPVVLDECRYEGNISASWGKLTGPEMLRQFWVGTVCGGYVGHGETLRHPQDVLWWSKGGVLRGESPPRIAFLRKTMEALPYAEMTPARLGQSAFALSKPGSVYLVYATAEGPVRLQMEGEREYEVDEIDTWNMSARKLQPVKPGEFSFTAPHPDYLLRIRVPSQQ</sequence>
<dbReference type="EMBL" id="JAPDDT010000013">
    <property type="protein sequence ID" value="MCW1925341.1"/>
    <property type="molecule type" value="Genomic_DNA"/>
</dbReference>
<evidence type="ECO:0000259" key="2">
    <source>
        <dbReference type="Pfam" id="PF16586"/>
    </source>
</evidence>
<dbReference type="Pfam" id="PF16586">
    <property type="entry name" value="DUF5060"/>
    <property type="match status" value="1"/>
</dbReference>
<reference evidence="3 4" key="1">
    <citation type="submission" date="2022-10" db="EMBL/GenBank/DDBJ databases">
        <title>Luteolibacter arcticus strain CCTCC AB 2014275, whole genome shotgun sequencing project.</title>
        <authorList>
            <person name="Zhao G."/>
            <person name="Shen L."/>
        </authorList>
    </citation>
    <scope>NUCLEOTIDE SEQUENCE [LARGE SCALE GENOMIC DNA]</scope>
    <source>
        <strain evidence="3 4">CCTCC AB 2014275</strain>
    </source>
</reference>
<gene>
    <name evidence="3" type="ORF">OKA05_22465</name>
</gene>
<evidence type="ECO:0000313" key="3">
    <source>
        <dbReference type="EMBL" id="MCW1925341.1"/>
    </source>
</evidence>
<protein>
    <submittedName>
        <fullName evidence="3">DUF5060 domain-containing protein</fullName>
    </submittedName>
</protein>
<organism evidence="3 4">
    <name type="scientific">Luteolibacter arcticus</name>
    <dbReference type="NCBI Taxonomy" id="1581411"/>
    <lineage>
        <taxon>Bacteria</taxon>
        <taxon>Pseudomonadati</taxon>
        <taxon>Verrucomicrobiota</taxon>
        <taxon>Verrucomicrobiia</taxon>
        <taxon>Verrucomicrobiales</taxon>
        <taxon>Verrucomicrobiaceae</taxon>
        <taxon>Luteolibacter</taxon>
    </lineage>
</organism>
<comment type="caution">
    <text evidence="3">The sequence shown here is derived from an EMBL/GenBank/DDBJ whole genome shotgun (WGS) entry which is preliminary data.</text>
</comment>
<dbReference type="PANTHER" id="PTHR37836:SF2">
    <property type="entry name" value="DUF4038 DOMAIN-CONTAINING PROTEIN"/>
    <property type="match status" value="1"/>
</dbReference>
<dbReference type="Pfam" id="PF13204">
    <property type="entry name" value="Apiosidase"/>
    <property type="match status" value="1"/>
</dbReference>
<dbReference type="InterPro" id="IPR032260">
    <property type="entry name" value="DUF5060"/>
</dbReference>
<dbReference type="PANTHER" id="PTHR37836">
    <property type="entry name" value="LMO1036 PROTEIN"/>
    <property type="match status" value="1"/>
</dbReference>
<dbReference type="Proteomes" id="UP001320876">
    <property type="component" value="Unassembled WGS sequence"/>
</dbReference>
<dbReference type="InterPro" id="IPR025277">
    <property type="entry name" value="Apiosidase-like_cat_dom"/>
</dbReference>
<feature type="domain" description="DUF5060" evidence="2">
    <location>
        <begin position="29"/>
        <end position="95"/>
    </location>
</feature>
<accession>A0ABT3GP87</accession>
<proteinExistence type="predicted"/>